<evidence type="ECO:0000313" key="11">
    <source>
        <dbReference type="Proteomes" id="UP000321181"/>
    </source>
</evidence>
<evidence type="ECO:0000256" key="2">
    <source>
        <dbReference type="ARBA" id="ARBA00006577"/>
    </source>
</evidence>
<evidence type="ECO:0000313" key="10">
    <source>
        <dbReference type="EMBL" id="GEO35401.1"/>
    </source>
</evidence>
<name>A0A512DG09_9CELL</name>
<comment type="similarity">
    <text evidence="2 6">Belongs to the FKBP-type PPIase family.</text>
</comment>
<protein>
    <recommendedName>
        <fullName evidence="6">Peptidyl-prolyl cis-trans isomerase</fullName>
        <ecNumber evidence="6">5.2.1.8</ecNumber>
    </recommendedName>
</protein>
<reference evidence="10 11" key="1">
    <citation type="submission" date="2019-07" db="EMBL/GenBank/DDBJ databases">
        <title>Whole genome shotgun sequence of Cellulomonas aerilata NBRC 106308.</title>
        <authorList>
            <person name="Hosoyama A."/>
            <person name="Uohara A."/>
            <person name="Ohji S."/>
            <person name="Ichikawa N."/>
        </authorList>
    </citation>
    <scope>NUCLEOTIDE SEQUENCE [LARGE SCALE GENOMIC DNA]</scope>
    <source>
        <strain evidence="10 11">NBRC 106308</strain>
    </source>
</reference>
<dbReference type="EC" id="5.2.1.8" evidence="6"/>
<dbReference type="SUPFAM" id="SSF54534">
    <property type="entry name" value="FKBP-like"/>
    <property type="match status" value="1"/>
</dbReference>
<evidence type="ECO:0000256" key="3">
    <source>
        <dbReference type="ARBA" id="ARBA00023110"/>
    </source>
</evidence>
<accession>A0A512DG09</accession>
<evidence type="ECO:0000256" key="5">
    <source>
        <dbReference type="PROSITE-ProRule" id="PRU00277"/>
    </source>
</evidence>
<feature type="region of interest" description="Disordered" evidence="7">
    <location>
        <begin position="21"/>
        <end position="40"/>
    </location>
</feature>
<evidence type="ECO:0000256" key="7">
    <source>
        <dbReference type="SAM" id="MobiDB-lite"/>
    </source>
</evidence>
<evidence type="ECO:0000256" key="8">
    <source>
        <dbReference type="SAM" id="SignalP"/>
    </source>
</evidence>
<organism evidence="10 11">
    <name type="scientific">Cellulomonas aerilata</name>
    <dbReference type="NCBI Taxonomy" id="515326"/>
    <lineage>
        <taxon>Bacteria</taxon>
        <taxon>Bacillati</taxon>
        <taxon>Actinomycetota</taxon>
        <taxon>Actinomycetes</taxon>
        <taxon>Micrococcales</taxon>
        <taxon>Cellulomonadaceae</taxon>
        <taxon>Cellulomonas</taxon>
    </lineage>
</organism>
<dbReference type="InterPro" id="IPR001179">
    <property type="entry name" value="PPIase_FKBP_dom"/>
</dbReference>
<comment type="caution">
    <text evidence="10">The sequence shown here is derived from an EMBL/GenBank/DDBJ whole genome shotgun (WGS) entry which is preliminary data.</text>
</comment>
<comment type="catalytic activity">
    <reaction evidence="1 5 6">
        <text>[protein]-peptidylproline (omega=180) = [protein]-peptidylproline (omega=0)</text>
        <dbReference type="Rhea" id="RHEA:16237"/>
        <dbReference type="Rhea" id="RHEA-COMP:10747"/>
        <dbReference type="Rhea" id="RHEA-COMP:10748"/>
        <dbReference type="ChEBI" id="CHEBI:83833"/>
        <dbReference type="ChEBI" id="CHEBI:83834"/>
        <dbReference type="EC" id="5.2.1.8"/>
    </reaction>
</comment>
<feature type="signal peptide" evidence="8">
    <location>
        <begin position="1"/>
        <end position="19"/>
    </location>
</feature>
<dbReference type="Proteomes" id="UP000321181">
    <property type="component" value="Unassembled WGS sequence"/>
</dbReference>
<dbReference type="PANTHER" id="PTHR43811">
    <property type="entry name" value="FKBP-TYPE PEPTIDYL-PROLYL CIS-TRANS ISOMERASE FKPA"/>
    <property type="match status" value="1"/>
</dbReference>
<sequence length="291" mass="29698">MLVAVLGAVLLAAPLGACSEPSEPLPDVEVTGGTGEEPTLEYTAPLDVTEPSSEVMWTGDGPELQEGGPVLLDYRLERADDATLVEQTYSTVPKPFAMTPEALSADLYGALEGRTVGTRLLLLLPATSDTSSSASVMVVDVLPTRAWGEPVPPRPGLPLVTLQDDGEPVVAAPVGDPPASLLVQPLLKGDGEQVVEGSTVTVQYAGVRWSDGSAYDSSWTQGGPRSFDLGAGVMPGLAEGLLEQTVGSQVMLVIPPGSGGAVGGEEDTLVLVVDILAAGAPASDDASTRGS</sequence>
<proteinExistence type="inferred from homology"/>
<keyword evidence="8" id="KW-0732">Signal</keyword>
<dbReference type="PROSITE" id="PS50059">
    <property type="entry name" value="FKBP_PPIASE"/>
    <property type="match status" value="1"/>
</dbReference>
<feature type="chain" id="PRO_5021883749" description="Peptidyl-prolyl cis-trans isomerase" evidence="8">
    <location>
        <begin position="20"/>
        <end position="291"/>
    </location>
</feature>
<dbReference type="PANTHER" id="PTHR43811:SF19">
    <property type="entry name" value="39 KDA FK506-BINDING NUCLEAR PROTEIN"/>
    <property type="match status" value="1"/>
</dbReference>
<keyword evidence="4 5" id="KW-0413">Isomerase</keyword>
<dbReference type="EMBL" id="BJYY01000019">
    <property type="protein sequence ID" value="GEO35401.1"/>
    <property type="molecule type" value="Genomic_DNA"/>
</dbReference>
<feature type="domain" description="PPIase FKBP-type" evidence="9">
    <location>
        <begin position="197"/>
        <end position="256"/>
    </location>
</feature>
<dbReference type="InterPro" id="IPR046357">
    <property type="entry name" value="PPIase_dom_sf"/>
</dbReference>
<evidence type="ECO:0000259" key="9">
    <source>
        <dbReference type="PROSITE" id="PS50059"/>
    </source>
</evidence>
<dbReference type="AlphaFoldDB" id="A0A512DG09"/>
<evidence type="ECO:0000256" key="6">
    <source>
        <dbReference type="RuleBase" id="RU003915"/>
    </source>
</evidence>
<dbReference type="GO" id="GO:0003755">
    <property type="term" value="F:peptidyl-prolyl cis-trans isomerase activity"/>
    <property type="evidence" value="ECO:0007669"/>
    <property type="project" value="UniProtKB-UniRule"/>
</dbReference>
<evidence type="ECO:0000256" key="4">
    <source>
        <dbReference type="ARBA" id="ARBA00023235"/>
    </source>
</evidence>
<dbReference type="Gene3D" id="3.10.50.40">
    <property type="match status" value="1"/>
</dbReference>
<gene>
    <name evidence="10" type="ORF">CAE01nite_31260</name>
</gene>
<dbReference type="Pfam" id="PF00254">
    <property type="entry name" value="FKBP_C"/>
    <property type="match status" value="1"/>
</dbReference>
<keyword evidence="11" id="KW-1185">Reference proteome</keyword>
<keyword evidence="3 5" id="KW-0697">Rotamase</keyword>
<evidence type="ECO:0000256" key="1">
    <source>
        <dbReference type="ARBA" id="ARBA00000971"/>
    </source>
</evidence>